<keyword evidence="2" id="KW-0597">Phosphoprotein</keyword>
<feature type="domain" description="HPt" evidence="3">
    <location>
        <begin position="8"/>
        <end position="118"/>
    </location>
</feature>
<dbReference type="SUPFAM" id="SSF47226">
    <property type="entry name" value="Histidine-containing phosphotransfer domain, HPT domain"/>
    <property type="match status" value="1"/>
</dbReference>
<gene>
    <name evidence="4" type="ORF">QWZ03_07680</name>
</gene>
<evidence type="ECO:0000259" key="3">
    <source>
        <dbReference type="PROSITE" id="PS50894"/>
    </source>
</evidence>
<proteinExistence type="predicted"/>
<sequence length="118" mass="13070">MMDLHGNTTEFQERLLATFWREAQGHIDAMTPLLAWLEPAASGDNQVRALERLFREAHGLKGAAQVVDRPEIAAQSRQLERLVMSVRQCEQPITSAQAAALIDAVAATQHVVLRDKQG</sequence>
<evidence type="ECO:0000256" key="2">
    <source>
        <dbReference type="PROSITE-ProRule" id="PRU00110"/>
    </source>
</evidence>
<feature type="modified residue" description="Phosphohistidine" evidence="2">
    <location>
        <position position="58"/>
    </location>
</feature>
<keyword evidence="5" id="KW-1185">Reference proteome</keyword>
<organism evidence="4 5">
    <name type="scientific">Chitinimonas viridis</name>
    <dbReference type="NCBI Taxonomy" id="664880"/>
    <lineage>
        <taxon>Bacteria</taxon>
        <taxon>Pseudomonadati</taxon>
        <taxon>Pseudomonadota</taxon>
        <taxon>Betaproteobacteria</taxon>
        <taxon>Neisseriales</taxon>
        <taxon>Chitinibacteraceae</taxon>
        <taxon>Chitinimonas</taxon>
    </lineage>
</organism>
<evidence type="ECO:0000256" key="1">
    <source>
        <dbReference type="ARBA" id="ARBA00023012"/>
    </source>
</evidence>
<reference evidence="4" key="1">
    <citation type="journal article" date="2014" name="Int. J. Syst. Evol. Microbiol.">
        <title>Complete genome of a new Firmicutes species belonging to the dominant human colonic microbiota ('Ruminococcus bicirculans') reveals two chromosomes and a selective capacity to utilize plant glucans.</title>
        <authorList>
            <consortium name="NISC Comparative Sequencing Program"/>
            <person name="Wegmann U."/>
            <person name="Louis P."/>
            <person name="Goesmann A."/>
            <person name="Henrissat B."/>
            <person name="Duncan S.H."/>
            <person name="Flint H.J."/>
        </authorList>
    </citation>
    <scope>NUCLEOTIDE SEQUENCE</scope>
    <source>
        <strain evidence="4">CECT 7703</strain>
    </source>
</reference>
<dbReference type="Proteomes" id="UP001180081">
    <property type="component" value="Unassembled WGS sequence"/>
</dbReference>
<dbReference type="Gene3D" id="1.20.120.160">
    <property type="entry name" value="HPT domain"/>
    <property type="match status" value="1"/>
</dbReference>
<protein>
    <submittedName>
        <fullName evidence="4">Hpt domain-containing protein</fullName>
    </submittedName>
</protein>
<evidence type="ECO:0000313" key="5">
    <source>
        <dbReference type="Proteomes" id="UP001180081"/>
    </source>
</evidence>
<name>A0ABT8B514_9NEIS</name>
<dbReference type="Pfam" id="PF01627">
    <property type="entry name" value="Hpt"/>
    <property type="match status" value="1"/>
</dbReference>
<dbReference type="InterPro" id="IPR036641">
    <property type="entry name" value="HPT_dom_sf"/>
</dbReference>
<dbReference type="RefSeq" id="WP_290332171.1">
    <property type="nucleotide sequence ID" value="NZ_JAUFPU010000005.1"/>
</dbReference>
<reference evidence="4" key="2">
    <citation type="submission" date="2023-06" db="EMBL/GenBank/DDBJ databases">
        <authorList>
            <person name="Lucena T."/>
            <person name="Sun Q."/>
        </authorList>
    </citation>
    <scope>NUCLEOTIDE SEQUENCE</scope>
    <source>
        <strain evidence="4">CECT 7703</strain>
    </source>
</reference>
<comment type="caution">
    <text evidence="4">The sequence shown here is derived from an EMBL/GenBank/DDBJ whole genome shotgun (WGS) entry which is preliminary data.</text>
</comment>
<accession>A0ABT8B514</accession>
<keyword evidence="1" id="KW-0902">Two-component regulatory system</keyword>
<dbReference type="EMBL" id="JAUFPU010000005">
    <property type="protein sequence ID" value="MDN3576643.1"/>
    <property type="molecule type" value="Genomic_DNA"/>
</dbReference>
<dbReference type="InterPro" id="IPR008207">
    <property type="entry name" value="Sig_transdc_His_kin_Hpt_dom"/>
</dbReference>
<dbReference type="PROSITE" id="PS50894">
    <property type="entry name" value="HPT"/>
    <property type="match status" value="1"/>
</dbReference>
<evidence type="ECO:0000313" key="4">
    <source>
        <dbReference type="EMBL" id="MDN3576643.1"/>
    </source>
</evidence>